<dbReference type="Proteomes" id="UP000838878">
    <property type="component" value="Chromosome 12"/>
</dbReference>
<dbReference type="PANTHER" id="PTHR45705">
    <property type="entry name" value="FI20236P1"/>
    <property type="match status" value="1"/>
</dbReference>
<dbReference type="SUPFAM" id="SSF57863">
    <property type="entry name" value="ArfGap/RecO-like zinc finger"/>
    <property type="match status" value="1"/>
</dbReference>
<dbReference type="Gene3D" id="1.10.220.150">
    <property type="entry name" value="Arf GTPase activating protein"/>
    <property type="match status" value="1"/>
</dbReference>
<keyword evidence="4" id="KW-0862">Zinc</keyword>
<feature type="domain" description="Arf-GAP" evidence="6">
    <location>
        <begin position="19"/>
        <end position="136"/>
    </location>
</feature>
<feature type="compositionally biased region" description="Polar residues" evidence="5">
    <location>
        <begin position="230"/>
        <end position="241"/>
    </location>
</feature>
<evidence type="ECO:0000256" key="1">
    <source>
        <dbReference type="ARBA" id="ARBA00022468"/>
    </source>
</evidence>
<evidence type="ECO:0000259" key="6">
    <source>
        <dbReference type="SMART" id="SM00105"/>
    </source>
</evidence>
<feature type="compositionally biased region" description="Polar residues" evidence="5">
    <location>
        <begin position="200"/>
        <end position="215"/>
    </location>
</feature>
<dbReference type="OrthoDB" id="73919at2759"/>
<dbReference type="GO" id="GO:0008270">
    <property type="term" value="F:zinc ion binding"/>
    <property type="evidence" value="ECO:0007669"/>
    <property type="project" value="UniProtKB-KW"/>
</dbReference>
<reference evidence="7" key="1">
    <citation type="submission" date="2021-12" db="EMBL/GenBank/DDBJ databases">
        <authorList>
            <person name="Martin H S."/>
        </authorList>
    </citation>
    <scope>NUCLEOTIDE SEQUENCE</scope>
</reference>
<feature type="compositionally biased region" description="Low complexity" evidence="5">
    <location>
        <begin position="180"/>
        <end position="196"/>
    </location>
</feature>
<dbReference type="AlphaFoldDB" id="A0A8J9Y7P2"/>
<keyword evidence="3" id="KW-0863">Zinc-finger</keyword>
<evidence type="ECO:0000256" key="5">
    <source>
        <dbReference type="SAM" id="MobiDB-lite"/>
    </source>
</evidence>
<dbReference type="InterPro" id="IPR038508">
    <property type="entry name" value="ArfGAP_dom_sf"/>
</dbReference>
<feature type="region of interest" description="Disordered" evidence="5">
    <location>
        <begin position="152"/>
        <end position="250"/>
    </location>
</feature>
<dbReference type="InterPro" id="IPR001164">
    <property type="entry name" value="ArfGAP_dom"/>
</dbReference>
<evidence type="ECO:0000256" key="3">
    <source>
        <dbReference type="ARBA" id="ARBA00022771"/>
    </source>
</evidence>
<dbReference type="SMART" id="SM00105">
    <property type="entry name" value="ArfGap"/>
    <property type="match status" value="1"/>
</dbReference>
<dbReference type="InterPro" id="IPR051718">
    <property type="entry name" value="ARF_GTPase-activating"/>
</dbReference>
<feature type="non-terminal residue" evidence="7">
    <location>
        <position position="400"/>
    </location>
</feature>
<evidence type="ECO:0000313" key="8">
    <source>
        <dbReference type="Proteomes" id="UP000838878"/>
    </source>
</evidence>
<organism evidence="7 8">
    <name type="scientific">Brenthis ino</name>
    <name type="common">lesser marbled fritillary</name>
    <dbReference type="NCBI Taxonomy" id="405034"/>
    <lineage>
        <taxon>Eukaryota</taxon>
        <taxon>Metazoa</taxon>
        <taxon>Ecdysozoa</taxon>
        <taxon>Arthropoda</taxon>
        <taxon>Hexapoda</taxon>
        <taxon>Insecta</taxon>
        <taxon>Pterygota</taxon>
        <taxon>Neoptera</taxon>
        <taxon>Endopterygota</taxon>
        <taxon>Lepidoptera</taxon>
        <taxon>Glossata</taxon>
        <taxon>Ditrysia</taxon>
        <taxon>Papilionoidea</taxon>
        <taxon>Nymphalidae</taxon>
        <taxon>Heliconiinae</taxon>
        <taxon>Argynnini</taxon>
        <taxon>Brenthis</taxon>
    </lineage>
</organism>
<dbReference type="PANTHER" id="PTHR45705:SF1">
    <property type="entry name" value="FI20236P1"/>
    <property type="match status" value="1"/>
</dbReference>
<keyword evidence="2" id="KW-0479">Metal-binding</keyword>
<name>A0A8J9Y7P2_9NEOP</name>
<dbReference type="EMBL" id="OV170232">
    <property type="protein sequence ID" value="CAH0717776.1"/>
    <property type="molecule type" value="Genomic_DNA"/>
</dbReference>
<dbReference type="Pfam" id="PF01412">
    <property type="entry name" value="ArfGap"/>
    <property type="match status" value="1"/>
</dbReference>
<sequence length="400" mass="45260">MSSKSEKDRAKQIQDRCQNILIQLLKDEDNKYCVDCDAKGPRWASWNLGIFLCIRCAGIHRNLGVHISKVKSVNLDSWTAEQVVYLQQMGNSRARAVYEANLPDSFRRPQNDSSLEAFIRAKYEQKKYIAKEWVPPTMPKVNWDKEIDEEIEKQKRKKRATTSGLGPLPAPSGDKKYNKSDVIPSIPKPKSSVSPKLGRNTPTSQADTSKTSNGSADLLGLDTTKPEPKPSTNDDIFSSFFSAPEKPAEPKLEEIKSDLKTEEENFFKQPAPTEKEKSKLTKDSILALYSQTPSNTLASQFNPVQPIQPAYPHAFGTYQPYNNMPMQNGMQSFNQFQSMPNQFQAFPSQMPQQQNQPFQQNQFFNQPQTNLPQQFSGLNLGQFPNAFPQKPNVASNTTWQ</sequence>
<dbReference type="CDD" id="cd08839">
    <property type="entry name" value="ArfGap_SMAP"/>
    <property type="match status" value="1"/>
</dbReference>
<dbReference type="GO" id="GO:0005096">
    <property type="term" value="F:GTPase activator activity"/>
    <property type="evidence" value="ECO:0007669"/>
    <property type="project" value="UniProtKB-KW"/>
</dbReference>
<gene>
    <name evidence="7" type="ORF">BINO364_LOCUS4343</name>
</gene>
<proteinExistence type="predicted"/>
<evidence type="ECO:0000256" key="4">
    <source>
        <dbReference type="ARBA" id="ARBA00022833"/>
    </source>
</evidence>
<protein>
    <recommendedName>
        <fullName evidence="6">Arf-GAP domain-containing protein</fullName>
    </recommendedName>
</protein>
<dbReference type="FunFam" id="1.10.220.150:FF:000009">
    <property type="entry name" value="stromal membrane-associated protein 1 isoform X1"/>
    <property type="match status" value="1"/>
</dbReference>
<accession>A0A8J9Y7P2</accession>
<dbReference type="PRINTS" id="PR00405">
    <property type="entry name" value="REVINTRACTNG"/>
</dbReference>
<keyword evidence="1" id="KW-0343">GTPase activation</keyword>
<evidence type="ECO:0000313" key="7">
    <source>
        <dbReference type="EMBL" id="CAH0717776.1"/>
    </source>
</evidence>
<dbReference type="GO" id="GO:0005737">
    <property type="term" value="C:cytoplasm"/>
    <property type="evidence" value="ECO:0007669"/>
    <property type="project" value="TreeGrafter"/>
</dbReference>
<dbReference type="InterPro" id="IPR037278">
    <property type="entry name" value="ARFGAP/RecO"/>
</dbReference>
<dbReference type="InterPro" id="IPR044732">
    <property type="entry name" value="ArfGAP_SMAP1-like"/>
</dbReference>
<keyword evidence="8" id="KW-1185">Reference proteome</keyword>
<evidence type="ECO:0000256" key="2">
    <source>
        <dbReference type="ARBA" id="ARBA00022723"/>
    </source>
</evidence>